<gene>
    <name evidence="4" type="ORF">EV197_0873</name>
</gene>
<feature type="signal peptide" evidence="2">
    <location>
        <begin position="1"/>
        <end position="24"/>
    </location>
</feature>
<dbReference type="RefSeq" id="WP_130285475.1">
    <property type="nucleotide sequence ID" value="NZ_SGXE01000001.1"/>
</dbReference>
<dbReference type="Proteomes" id="UP000292262">
    <property type="component" value="Unassembled WGS sequence"/>
</dbReference>
<reference evidence="4 5" key="1">
    <citation type="submission" date="2019-02" db="EMBL/GenBank/DDBJ databases">
        <title>Genomic Encyclopedia of Type Strains, Phase IV (KMG-IV): sequencing the most valuable type-strain genomes for metagenomic binning, comparative biology and taxonomic classification.</title>
        <authorList>
            <person name="Goeker M."/>
        </authorList>
    </citation>
    <scope>NUCLEOTIDE SEQUENCE [LARGE SCALE GENOMIC DNA]</scope>
    <source>
        <strain evidence="4 5">DSM 17196</strain>
    </source>
</reference>
<evidence type="ECO:0000256" key="1">
    <source>
        <dbReference type="ARBA" id="ARBA00022729"/>
    </source>
</evidence>
<evidence type="ECO:0000259" key="3">
    <source>
        <dbReference type="Pfam" id="PF18962"/>
    </source>
</evidence>
<feature type="chain" id="PRO_5020266621" evidence="2">
    <location>
        <begin position="25"/>
        <end position="114"/>
    </location>
</feature>
<evidence type="ECO:0000313" key="5">
    <source>
        <dbReference type="Proteomes" id="UP000292262"/>
    </source>
</evidence>
<evidence type="ECO:0000256" key="2">
    <source>
        <dbReference type="SAM" id="SignalP"/>
    </source>
</evidence>
<dbReference type="NCBIfam" id="TIGR04183">
    <property type="entry name" value="Por_Secre_tail"/>
    <property type="match status" value="1"/>
</dbReference>
<organism evidence="4 5">
    <name type="scientific">Aquimarina brevivitae</name>
    <dbReference type="NCBI Taxonomy" id="323412"/>
    <lineage>
        <taxon>Bacteria</taxon>
        <taxon>Pseudomonadati</taxon>
        <taxon>Bacteroidota</taxon>
        <taxon>Flavobacteriia</taxon>
        <taxon>Flavobacteriales</taxon>
        <taxon>Flavobacteriaceae</taxon>
        <taxon>Aquimarina</taxon>
    </lineage>
</organism>
<name>A0A4Q7PIK8_9FLAO</name>
<dbReference type="InterPro" id="IPR026444">
    <property type="entry name" value="Secre_tail"/>
</dbReference>
<dbReference type="Pfam" id="PF18962">
    <property type="entry name" value="Por_Secre_tail"/>
    <property type="match status" value="1"/>
</dbReference>
<keyword evidence="1 2" id="KW-0732">Signal</keyword>
<feature type="domain" description="Secretion system C-terminal sorting" evidence="3">
    <location>
        <begin position="44"/>
        <end position="111"/>
    </location>
</feature>
<comment type="caution">
    <text evidence="4">The sequence shown here is derived from an EMBL/GenBank/DDBJ whole genome shotgun (WGS) entry which is preliminary data.</text>
</comment>
<accession>A0A4Q7PIK8</accession>
<proteinExistence type="predicted"/>
<dbReference type="EMBL" id="SGXE01000001">
    <property type="protein sequence ID" value="RZS99650.1"/>
    <property type="molecule type" value="Genomic_DNA"/>
</dbReference>
<evidence type="ECO:0000313" key="4">
    <source>
        <dbReference type="EMBL" id="RZS99650.1"/>
    </source>
</evidence>
<keyword evidence="5" id="KW-1185">Reference proteome</keyword>
<sequence length="114" mass="12641">MKKIYYVITCIGVFLMVFTAQVNAQQEIISPKSKISRAIDGLQVFPNPVSGDKVYITSTSNKTKTVTAYNVLGKRVLFKVLIGKELNISALSPGLYILKIKEGDLEATVKLFRN</sequence>
<protein>
    <submittedName>
        <fullName evidence="4">Putative secreted protein (Por secretion system target)</fullName>
    </submittedName>
</protein>
<dbReference type="AlphaFoldDB" id="A0A4Q7PIK8"/>
<dbReference type="OrthoDB" id="862563at2"/>